<sequence>MADTDSLDTTLFDAIILGTGFTQTIVAAALARAGKTVLHLDENDYYGGESGAFGFLDLVVNNDKIEFNKMVAKAYDHVEVQLYTMDGEPNDTAVDLSSVLAAHKDASTEERIKAVEEHIAAVYTIKEHSKEVKEAIHMLASWATSPQPSATTANFKTVSFSQMHFLEELIQTTRKYNFDLSPKLLYSRGALTNLLISSGIGKYLEFKLLERTA</sequence>
<evidence type="ECO:0000313" key="3">
    <source>
        <dbReference type="Proteomes" id="UP000749646"/>
    </source>
</evidence>
<dbReference type="Gene3D" id="3.50.50.60">
    <property type="entry name" value="FAD/NAD(P)-binding domain"/>
    <property type="match status" value="1"/>
</dbReference>
<evidence type="ECO:0000313" key="2">
    <source>
        <dbReference type="EMBL" id="KAF9980525.1"/>
    </source>
</evidence>
<dbReference type="EMBL" id="JAAAHW010003830">
    <property type="protein sequence ID" value="KAF9980525.1"/>
    <property type="molecule type" value="Genomic_DNA"/>
</dbReference>
<gene>
    <name evidence="2" type="ORF">BGZ65_004986</name>
</gene>
<dbReference type="Gene3D" id="3.30.519.10">
    <property type="entry name" value="Guanine Nucleotide Dissociation Inhibitor, domain 2"/>
    <property type="match status" value="1"/>
</dbReference>
<dbReference type="Proteomes" id="UP000749646">
    <property type="component" value="Unassembled WGS sequence"/>
</dbReference>
<protein>
    <recommendedName>
        <fullName evidence="4">Rab proteins geranylgeranyltransferase component A</fullName>
    </recommendedName>
</protein>
<dbReference type="OrthoDB" id="9446342at2759"/>
<dbReference type="AlphaFoldDB" id="A0A9P6M8Q8"/>
<name>A0A9P6M8Q8_9FUNG</name>
<evidence type="ECO:0000256" key="1">
    <source>
        <dbReference type="ARBA" id="ARBA00005593"/>
    </source>
</evidence>
<proteinExistence type="inferred from homology"/>
<dbReference type="GO" id="GO:0005829">
    <property type="term" value="C:cytosol"/>
    <property type="evidence" value="ECO:0007669"/>
    <property type="project" value="TreeGrafter"/>
</dbReference>
<accession>A0A9P6M8Q8</accession>
<dbReference type="SUPFAM" id="SSF51905">
    <property type="entry name" value="FAD/NAD(P)-binding domain"/>
    <property type="match status" value="1"/>
</dbReference>
<keyword evidence="3" id="KW-1185">Reference proteome</keyword>
<dbReference type="InterPro" id="IPR036188">
    <property type="entry name" value="FAD/NAD-bd_sf"/>
</dbReference>
<reference evidence="2" key="1">
    <citation type="journal article" date="2020" name="Fungal Divers.">
        <title>Resolving the Mortierellaceae phylogeny through synthesis of multi-gene phylogenetics and phylogenomics.</title>
        <authorList>
            <person name="Vandepol N."/>
            <person name="Liber J."/>
            <person name="Desiro A."/>
            <person name="Na H."/>
            <person name="Kennedy M."/>
            <person name="Barry K."/>
            <person name="Grigoriev I.V."/>
            <person name="Miller A.N."/>
            <person name="O'Donnell K."/>
            <person name="Stajich J.E."/>
            <person name="Bonito G."/>
        </authorList>
    </citation>
    <scope>NUCLEOTIDE SEQUENCE</scope>
    <source>
        <strain evidence="2">MES-2147</strain>
    </source>
</reference>
<comment type="similarity">
    <text evidence="1">Belongs to the Rab GDI family.</text>
</comment>
<feature type="non-terminal residue" evidence="2">
    <location>
        <position position="213"/>
    </location>
</feature>
<organism evidence="2 3">
    <name type="scientific">Modicella reniformis</name>
    <dbReference type="NCBI Taxonomy" id="1440133"/>
    <lineage>
        <taxon>Eukaryota</taxon>
        <taxon>Fungi</taxon>
        <taxon>Fungi incertae sedis</taxon>
        <taxon>Mucoromycota</taxon>
        <taxon>Mortierellomycotina</taxon>
        <taxon>Mortierellomycetes</taxon>
        <taxon>Mortierellales</taxon>
        <taxon>Mortierellaceae</taxon>
        <taxon>Modicella</taxon>
    </lineage>
</organism>
<dbReference type="PRINTS" id="PR00891">
    <property type="entry name" value="RABGDIREP"/>
</dbReference>
<dbReference type="GO" id="GO:0005968">
    <property type="term" value="C:Rab-protein geranylgeranyltransferase complex"/>
    <property type="evidence" value="ECO:0007669"/>
    <property type="project" value="TreeGrafter"/>
</dbReference>
<dbReference type="PANTHER" id="PTHR11787">
    <property type="entry name" value="RAB GDP-DISSOCIATION INHIBITOR"/>
    <property type="match status" value="1"/>
</dbReference>
<comment type="caution">
    <text evidence="2">The sequence shown here is derived from an EMBL/GenBank/DDBJ whole genome shotgun (WGS) entry which is preliminary data.</text>
</comment>
<dbReference type="GO" id="GO:0005634">
    <property type="term" value="C:nucleus"/>
    <property type="evidence" value="ECO:0007669"/>
    <property type="project" value="TreeGrafter"/>
</dbReference>
<dbReference type="GO" id="GO:0007264">
    <property type="term" value="P:small GTPase-mediated signal transduction"/>
    <property type="evidence" value="ECO:0007669"/>
    <property type="project" value="InterPro"/>
</dbReference>
<dbReference type="Pfam" id="PF00996">
    <property type="entry name" value="GDI"/>
    <property type="match status" value="2"/>
</dbReference>
<dbReference type="GO" id="GO:0005092">
    <property type="term" value="F:GDP-dissociation inhibitor activity"/>
    <property type="evidence" value="ECO:0007669"/>
    <property type="project" value="InterPro"/>
</dbReference>
<dbReference type="GO" id="GO:0016192">
    <property type="term" value="P:vesicle-mediated transport"/>
    <property type="evidence" value="ECO:0007669"/>
    <property type="project" value="TreeGrafter"/>
</dbReference>
<evidence type="ECO:0008006" key="4">
    <source>
        <dbReference type="Google" id="ProtNLM"/>
    </source>
</evidence>
<dbReference type="PANTHER" id="PTHR11787:SF4">
    <property type="entry name" value="CHM, RAB ESCORT PROTEIN 1"/>
    <property type="match status" value="1"/>
</dbReference>
<dbReference type="InterPro" id="IPR018203">
    <property type="entry name" value="GDP_dissociation_inhibitor"/>
</dbReference>